<keyword evidence="2" id="KW-0812">Transmembrane</keyword>
<feature type="transmembrane region" description="Helical" evidence="2">
    <location>
        <begin position="124"/>
        <end position="140"/>
    </location>
</feature>
<reference evidence="4 5" key="1">
    <citation type="journal article" date="2010" name="Cell Res.">
        <title>Complete genome sequence of the rifamycin SV-producing Amycolatopsis mediterranei U32 revealed its genetic characteristics in phylogeny and metabolism.</title>
        <authorList>
            <person name="Zhao W."/>
            <person name="Zhong Y."/>
            <person name="Yuan H."/>
            <person name="Wang J."/>
            <person name="Zheng H."/>
            <person name="Wang Y."/>
            <person name="Cen X."/>
            <person name="Xu F."/>
            <person name="Bai J."/>
            <person name="Han X."/>
            <person name="Lu G."/>
            <person name="Zhu Y."/>
            <person name="Shao Z."/>
            <person name="Yan H."/>
            <person name="Li C."/>
            <person name="Peng N."/>
            <person name="Zhang Z."/>
            <person name="Zhang Y."/>
            <person name="Lin W."/>
            <person name="Fan Y."/>
            <person name="Qin Z."/>
            <person name="Hu Y."/>
            <person name="Zhu B."/>
            <person name="Wang S."/>
            <person name="Ding X."/>
            <person name="Zhao G.P."/>
        </authorList>
    </citation>
    <scope>NUCLEOTIDE SEQUENCE [LARGE SCALE GENOMIC DNA]</scope>
    <source>
        <strain evidence="5">U-32</strain>
    </source>
</reference>
<name>A0A0H3DDH6_AMYMU</name>
<feature type="compositionally biased region" description="Basic residues" evidence="1">
    <location>
        <begin position="231"/>
        <end position="247"/>
    </location>
</feature>
<feature type="transmembrane region" description="Helical" evidence="2">
    <location>
        <begin position="147"/>
        <end position="165"/>
    </location>
</feature>
<feature type="transmembrane region" description="Helical" evidence="2">
    <location>
        <begin position="83"/>
        <end position="104"/>
    </location>
</feature>
<keyword evidence="2" id="KW-0472">Membrane</keyword>
<dbReference type="PATRIC" id="fig|749927.5.peg.6793"/>
<dbReference type="KEGG" id="amd:AMED_6531"/>
<feature type="compositionally biased region" description="Basic and acidic residues" evidence="1">
    <location>
        <begin position="211"/>
        <end position="230"/>
    </location>
</feature>
<dbReference type="EMBL" id="CP002000">
    <property type="protein sequence ID" value="ADJ48262.1"/>
    <property type="molecule type" value="Genomic_DNA"/>
</dbReference>
<dbReference type="HOGENOM" id="CLU_081592_0_0_11"/>
<dbReference type="OrthoDB" id="5197868at2"/>
<accession>A0A0H3DDH6</accession>
<feature type="domain" description="Putative zinc-finger" evidence="3">
    <location>
        <begin position="5"/>
        <end position="39"/>
    </location>
</feature>
<dbReference type="eggNOG" id="COG5660">
    <property type="taxonomic scope" value="Bacteria"/>
</dbReference>
<evidence type="ECO:0000256" key="2">
    <source>
        <dbReference type="SAM" id="Phobius"/>
    </source>
</evidence>
<evidence type="ECO:0000313" key="5">
    <source>
        <dbReference type="Proteomes" id="UP000000328"/>
    </source>
</evidence>
<keyword evidence="2" id="KW-1133">Transmembrane helix</keyword>
<evidence type="ECO:0000256" key="1">
    <source>
        <dbReference type="SAM" id="MobiDB-lite"/>
    </source>
</evidence>
<protein>
    <submittedName>
        <fullName evidence="4">Integral membrane protein</fullName>
    </submittedName>
</protein>
<evidence type="ECO:0000259" key="3">
    <source>
        <dbReference type="Pfam" id="PF13490"/>
    </source>
</evidence>
<gene>
    <name evidence="4" type="ordered locus">AMED_6531</name>
</gene>
<organism evidence="4 5">
    <name type="scientific">Amycolatopsis mediterranei (strain U-32)</name>
    <dbReference type="NCBI Taxonomy" id="749927"/>
    <lineage>
        <taxon>Bacteria</taxon>
        <taxon>Bacillati</taxon>
        <taxon>Actinomycetota</taxon>
        <taxon>Actinomycetes</taxon>
        <taxon>Pseudonocardiales</taxon>
        <taxon>Pseudonocardiaceae</taxon>
        <taxon>Amycolatopsis</taxon>
    </lineage>
</organism>
<dbReference type="AlphaFoldDB" id="A0A0H3DDH6"/>
<sequence length="247" mass="26478">MEVNCSDFREALSARIDGETGSLPDSVVDRHLAGCPQCRAWHEDAVRLRRLMLVREAPRVPDLTERILTEVPAPSAQRWGLRIALALVALVQSGLGLAELLGADVGHAEHGGMMAMAVHLGNESAAWNLAIGFGLLWAALRPATASGLLPALAGFVAVLGLMSGIDLFDGQVTVSRVLSHGLLVAGVGLLYGVRRQHRRTSTPGPSTRVEPAAHDEVTLGWEPRAEDGGRGRRRRFPHLPASRRRAA</sequence>
<feature type="region of interest" description="Disordered" evidence="1">
    <location>
        <begin position="197"/>
        <end position="247"/>
    </location>
</feature>
<feature type="transmembrane region" description="Helical" evidence="2">
    <location>
        <begin position="177"/>
        <end position="193"/>
    </location>
</feature>
<dbReference type="InterPro" id="IPR027383">
    <property type="entry name" value="Znf_put"/>
</dbReference>
<dbReference type="Proteomes" id="UP000000328">
    <property type="component" value="Chromosome"/>
</dbReference>
<proteinExistence type="predicted"/>
<dbReference type="Pfam" id="PF13490">
    <property type="entry name" value="zf-HC2"/>
    <property type="match status" value="1"/>
</dbReference>
<evidence type="ECO:0000313" key="4">
    <source>
        <dbReference type="EMBL" id="ADJ48262.1"/>
    </source>
</evidence>